<dbReference type="EC" id="3.1.3.71" evidence="3"/>
<reference evidence="9" key="1">
    <citation type="submission" date="2016-10" db="EMBL/GenBank/DDBJ databases">
        <authorList>
            <person name="Varghese N."/>
            <person name="Submissions S."/>
        </authorList>
    </citation>
    <scope>NUCLEOTIDE SEQUENCE [LARGE SCALE GENOMIC DNA]</scope>
    <source>
        <strain evidence="9">B48,IBRC-M 10115,DSM 25386,CECT 8001</strain>
    </source>
</reference>
<evidence type="ECO:0000256" key="3">
    <source>
        <dbReference type="ARBA" id="ARBA00012953"/>
    </source>
</evidence>
<comment type="catalytic activity">
    <reaction evidence="7">
        <text>(2R)-O-phospho-3-sulfolactate + H2O = (2R)-3-sulfolactate + phosphate</text>
        <dbReference type="Rhea" id="RHEA:23416"/>
        <dbReference type="ChEBI" id="CHEBI:15377"/>
        <dbReference type="ChEBI" id="CHEBI:15597"/>
        <dbReference type="ChEBI" id="CHEBI:43474"/>
        <dbReference type="ChEBI" id="CHEBI:58738"/>
        <dbReference type="EC" id="3.1.3.71"/>
    </reaction>
</comment>
<evidence type="ECO:0000313" key="9">
    <source>
        <dbReference type="Proteomes" id="UP000198553"/>
    </source>
</evidence>
<protein>
    <recommendedName>
        <fullName evidence="4">Probable 2-phosphosulfolactate phosphatase</fullName>
        <ecNumber evidence="3">3.1.3.71</ecNumber>
    </recommendedName>
</protein>
<dbReference type="GO" id="GO:0050532">
    <property type="term" value="F:2-phosphosulfolactate phosphatase activity"/>
    <property type="evidence" value="ECO:0007669"/>
    <property type="project" value="UniProtKB-EC"/>
</dbReference>
<comment type="similarity">
    <text evidence="2">Belongs to the ComB family.</text>
</comment>
<gene>
    <name evidence="8" type="ORF">SAMN05192533_109210</name>
</gene>
<comment type="cofactor">
    <cofactor evidence="1">
        <name>Mg(2+)</name>
        <dbReference type="ChEBI" id="CHEBI:18420"/>
    </cofactor>
</comment>
<dbReference type="OrthoDB" id="4913at2"/>
<sequence>MKKIHLLLKKEDLNEEKIEAGSKIAVVLDVLLATTTITSALRDGAKQVIPVMDSREALEVSQSYSKTECVIAGELNAKPIDGFVYPSPSLISTMIKDKTLILSTTNGTVALRKASPAKRVFIASLINNPSVAEAVRQEKETDTIVVVCSGNSSGFSLEDFYGAGHFIDCLTGESLSEFDLTDSALAALLFYQARKEESKEILSSALVGRMFNRHEGDIDLRLAAQKGSVNLVPILVDGKFIISKKKVAYQNKD</sequence>
<dbReference type="PANTHER" id="PTHR37311:SF1">
    <property type="entry name" value="2-PHOSPHOSULFOLACTATE PHOSPHATASE-RELATED"/>
    <property type="match status" value="1"/>
</dbReference>
<evidence type="ECO:0000256" key="4">
    <source>
        <dbReference type="ARBA" id="ARBA00021948"/>
    </source>
</evidence>
<keyword evidence="6" id="KW-0460">Magnesium</keyword>
<dbReference type="PANTHER" id="PTHR37311">
    <property type="entry name" value="2-PHOSPHOSULFOLACTATE PHOSPHATASE-RELATED"/>
    <property type="match status" value="1"/>
</dbReference>
<dbReference type="SUPFAM" id="SSF142823">
    <property type="entry name" value="ComB-like"/>
    <property type="match status" value="1"/>
</dbReference>
<evidence type="ECO:0000256" key="7">
    <source>
        <dbReference type="ARBA" id="ARBA00033711"/>
    </source>
</evidence>
<organism evidence="8 9">
    <name type="scientific">Mesobacillus persicus</name>
    <dbReference type="NCBI Taxonomy" id="930146"/>
    <lineage>
        <taxon>Bacteria</taxon>
        <taxon>Bacillati</taxon>
        <taxon>Bacillota</taxon>
        <taxon>Bacilli</taxon>
        <taxon>Bacillales</taxon>
        <taxon>Bacillaceae</taxon>
        <taxon>Mesobacillus</taxon>
    </lineage>
</organism>
<dbReference type="Proteomes" id="UP000198553">
    <property type="component" value="Unassembled WGS sequence"/>
</dbReference>
<evidence type="ECO:0000256" key="2">
    <source>
        <dbReference type="ARBA" id="ARBA00009997"/>
    </source>
</evidence>
<dbReference type="RefSeq" id="WP_090746821.1">
    <property type="nucleotide sequence ID" value="NZ_FOBW01000009.1"/>
</dbReference>
<evidence type="ECO:0000256" key="5">
    <source>
        <dbReference type="ARBA" id="ARBA00022801"/>
    </source>
</evidence>
<name>A0A1H8E9F4_9BACI</name>
<dbReference type="Pfam" id="PF04029">
    <property type="entry name" value="2-ph_phosp"/>
    <property type="match status" value="1"/>
</dbReference>
<dbReference type="InterPro" id="IPR036702">
    <property type="entry name" value="ComB-like_sf"/>
</dbReference>
<dbReference type="GO" id="GO:0050545">
    <property type="term" value="F:sulfopyruvate decarboxylase activity"/>
    <property type="evidence" value="ECO:0007669"/>
    <property type="project" value="TreeGrafter"/>
</dbReference>
<accession>A0A1H8E9F4</accession>
<dbReference type="STRING" id="930146.SAMN05192533_109210"/>
<keyword evidence="5" id="KW-0378">Hydrolase</keyword>
<evidence type="ECO:0000313" key="8">
    <source>
        <dbReference type="EMBL" id="SEN16030.1"/>
    </source>
</evidence>
<proteinExistence type="inferred from homology"/>
<evidence type="ECO:0000256" key="1">
    <source>
        <dbReference type="ARBA" id="ARBA00001946"/>
    </source>
</evidence>
<dbReference type="GO" id="GO:0000287">
    <property type="term" value="F:magnesium ion binding"/>
    <property type="evidence" value="ECO:0007669"/>
    <property type="project" value="InterPro"/>
</dbReference>
<dbReference type="Gene3D" id="3.90.1560.10">
    <property type="entry name" value="ComB-like"/>
    <property type="match status" value="1"/>
</dbReference>
<evidence type="ECO:0000256" key="6">
    <source>
        <dbReference type="ARBA" id="ARBA00022842"/>
    </source>
</evidence>
<dbReference type="InterPro" id="IPR005238">
    <property type="entry name" value="ComB-like"/>
</dbReference>
<dbReference type="EMBL" id="FOBW01000009">
    <property type="protein sequence ID" value="SEN16030.1"/>
    <property type="molecule type" value="Genomic_DNA"/>
</dbReference>
<keyword evidence="9" id="KW-1185">Reference proteome</keyword>
<dbReference type="AlphaFoldDB" id="A0A1H8E9F4"/>